<dbReference type="Gene3D" id="3.30.70.100">
    <property type="match status" value="1"/>
</dbReference>
<dbReference type="GO" id="GO:0005886">
    <property type="term" value="C:plasma membrane"/>
    <property type="evidence" value="ECO:0007669"/>
    <property type="project" value="UniProtKB-SubCell"/>
</dbReference>
<dbReference type="EMBL" id="CP042382">
    <property type="protein sequence ID" value="QEA38935.1"/>
    <property type="molecule type" value="Genomic_DNA"/>
</dbReference>
<keyword evidence="11" id="KW-1278">Translocase</keyword>
<feature type="transmembrane region" description="Helical" evidence="15">
    <location>
        <begin position="356"/>
        <end position="377"/>
    </location>
</feature>
<comment type="similarity">
    <text evidence="2 15">Belongs to the cation transport ATPase (P-type) (TC 3.A.3) family. Type IB subfamily.</text>
</comment>
<keyword evidence="6 15" id="KW-0812">Transmembrane</keyword>
<dbReference type="SFLD" id="SFLDG00002">
    <property type="entry name" value="C1.7:_P-type_atpase_like"/>
    <property type="match status" value="1"/>
</dbReference>
<dbReference type="SFLD" id="SFLDS00003">
    <property type="entry name" value="Haloacid_Dehalogenase"/>
    <property type="match status" value="1"/>
</dbReference>
<organism evidence="17 18">
    <name type="scientific">Pistricoccus aurantiacus</name>
    <dbReference type="NCBI Taxonomy" id="1883414"/>
    <lineage>
        <taxon>Bacteria</taxon>
        <taxon>Pseudomonadati</taxon>
        <taxon>Pseudomonadota</taxon>
        <taxon>Gammaproteobacteria</taxon>
        <taxon>Oceanospirillales</taxon>
        <taxon>Halomonadaceae</taxon>
        <taxon>Pistricoccus</taxon>
    </lineage>
</organism>
<dbReference type="Proteomes" id="UP000321272">
    <property type="component" value="Chromosome"/>
</dbReference>
<dbReference type="SUPFAM" id="SSF56784">
    <property type="entry name" value="HAD-like"/>
    <property type="match status" value="1"/>
</dbReference>
<dbReference type="Pfam" id="PF00122">
    <property type="entry name" value="E1-E2_ATPase"/>
    <property type="match status" value="1"/>
</dbReference>
<keyword evidence="3" id="KW-0813">Transport</keyword>
<evidence type="ECO:0000256" key="15">
    <source>
        <dbReference type="RuleBase" id="RU362081"/>
    </source>
</evidence>
<sequence>MERRVKYAAELDALQESGHALLSIEGLWCPSCAAATQQVIQRTPGVSEVGVSFATSTALVRWDPARLQLRELARRVRRLGYRLGPPMSAEETLSRIDRHVEGLGIRLALAAFFGMWTMLLSLLLYIDSGGIATSSGGWWIALGAGIASLPVLAFTGGPILLAGWRTLRTGVPGMDTLVGIGTLAALMLSIWQLYQGQAHVYFDTAVMLVSLLTLGRFIETRTLRHAAQAINALQDTLPETADWRQENGEWHRVNANQVPPGALIRIAAGQRVPLDGRLTEGSTQLGRAVLTGESLPVAAAPGDTVEAGCVNLVSPIVLCVEAGVGQRRIDRIGARIAEAAGAKGDTQRLADSVARWVVPVALTLALLTGLVCLLISLPVQEAVLRAVSVLVVACPCAVGIAVPVAYVAAASQAARQGILFRHPAALETLARVDRILFDKTGTLTEGRLGLLRIERRADCSLDNATLIALAARAEQGVDHPIAWALHAAAGESLAAVAEAPAQRHQRGVSREDSRWGKILVGSRAFLRQQGVACNDEDTPETTSSDIQLRVELAMAGRWLATLVLEDRLREDAPAAIQRLHHHGIECAIVTGDAQAPAQKVAARLGIPEQRVYADCTPEAKALIVKHTRGIVAFAGDGINDGPALAQAAIGISVAEASSTATAAASVAIANGGISRIAEARDIARRAYHVMRQNLAFALIYNAFGLSLAAFGAIPPVVAAIAMAMSSLTVVANASRLTSSLGAEDFAPSN</sequence>
<dbReference type="Pfam" id="PF00702">
    <property type="entry name" value="Hydrolase"/>
    <property type="match status" value="1"/>
</dbReference>
<dbReference type="PRINTS" id="PR00119">
    <property type="entry name" value="CATATPASE"/>
</dbReference>
<dbReference type="PANTHER" id="PTHR43520:SF5">
    <property type="entry name" value="CATION-TRANSPORTING P-TYPE ATPASE-RELATED"/>
    <property type="match status" value="1"/>
</dbReference>
<name>A0A5B8SU00_9GAMM</name>
<evidence type="ECO:0000256" key="10">
    <source>
        <dbReference type="ARBA" id="ARBA00022842"/>
    </source>
</evidence>
<evidence type="ECO:0000256" key="5">
    <source>
        <dbReference type="ARBA" id="ARBA00022553"/>
    </source>
</evidence>
<dbReference type="InterPro" id="IPR023299">
    <property type="entry name" value="ATPase_P-typ_cyto_dom_N"/>
</dbReference>
<dbReference type="PROSITE" id="PS50846">
    <property type="entry name" value="HMA_2"/>
    <property type="match status" value="1"/>
</dbReference>
<evidence type="ECO:0000313" key="18">
    <source>
        <dbReference type="Proteomes" id="UP000321272"/>
    </source>
</evidence>
<evidence type="ECO:0000256" key="11">
    <source>
        <dbReference type="ARBA" id="ARBA00022967"/>
    </source>
</evidence>
<feature type="domain" description="HMA" evidence="16">
    <location>
        <begin position="18"/>
        <end position="84"/>
    </location>
</feature>
<dbReference type="NCBIfam" id="TIGR01525">
    <property type="entry name" value="ATPase-IB_hvy"/>
    <property type="match status" value="1"/>
</dbReference>
<feature type="transmembrane region" description="Helical" evidence="15">
    <location>
        <begin position="176"/>
        <end position="194"/>
    </location>
</feature>
<accession>A0A5B8SU00</accession>
<dbReference type="OrthoDB" id="9814270at2"/>
<dbReference type="KEGG" id="paur:FGL86_07510"/>
<evidence type="ECO:0000256" key="12">
    <source>
        <dbReference type="ARBA" id="ARBA00022989"/>
    </source>
</evidence>
<dbReference type="PRINTS" id="PR00120">
    <property type="entry name" value="HATPASE"/>
</dbReference>
<keyword evidence="7 15" id="KW-0479">Metal-binding</keyword>
<dbReference type="Gene3D" id="3.40.1110.10">
    <property type="entry name" value="Calcium-transporting ATPase, cytoplasmic domain N"/>
    <property type="match status" value="1"/>
</dbReference>
<evidence type="ECO:0000256" key="4">
    <source>
        <dbReference type="ARBA" id="ARBA00022475"/>
    </source>
</evidence>
<feature type="transmembrane region" description="Helical" evidence="15">
    <location>
        <begin position="383"/>
        <end position="409"/>
    </location>
</feature>
<dbReference type="SFLD" id="SFLDF00027">
    <property type="entry name" value="p-type_atpase"/>
    <property type="match status" value="1"/>
</dbReference>
<dbReference type="InterPro" id="IPR059000">
    <property type="entry name" value="ATPase_P-type_domA"/>
</dbReference>
<dbReference type="InterPro" id="IPR006121">
    <property type="entry name" value="HMA_dom"/>
</dbReference>
<dbReference type="NCBIfam" id="TIGR01511">
    <property type="entry name" value="ATPase-IB1_Cu"/>
    <property type="match status" value="1"/>
</dbReference>
<dbReference type="GO" id="GO:0043682">
    <property type="term" value="F:P-type divalent copper transporter activity"/>
    <property type="evidence" value="ECO:0007669"/>
    <property type="project" value="TreeGrafter"/>
</dbReference>
<dbReference type="GO" id="GO:0055070">
    <property type="term" value="P:copper ion homeostasis"/>
    <property type="evidence" value="ECO:0007669"/>
    <property type="project" value="TreeGrafter"/>
</dbReference>
<dbReference type="InterPro" id="IPR027256">
    <property type="entry name" value="P-typ_ATPase_IB"/>
</dbReference>
<dbReference type="InterPro" id="IPR001757">
    <property type="entry name" value="P_typ_ATPase"/>
</dbReference>
<dbReference type="SUPFAM" id="SSF81653">
    <property type="entry name" value="Calcium ATPase, transduction domain A"/>
    <property type="match status" value="1"/>
</dbReference>
<proteinExistence type="inferred from homology"/>
<gene>
    <name evidence="17" type="ORF">FGL86_07510</name>
</gene>
<dbReference type="SUPFAM" id="SSF55008">
    <property type="entry name" value="HMA, heavy metal-associated domain"/>
    <property type="match status" value="1"/>
</dbReference>
<dbReference type="InterPro" id="IPR044492">
    <property type="entry name" value="P_typ_ATPase_HD_dom"/>
</dbReference>
<dbReference type="InterPro" id="IPR036163">
    <property type="entry name" value="HMA_dom_sf"/>
</dbReference>
<dbReference type="InterPro" id="IPR023298">
    <property type="entry name" value="ATPase_P-typ_TM_dom_sf"/>
</dbReference>
<keyword evidence="14 15" id="KW-0472">Membrane</keyword>
<feature type="transmembrane region" description="Helical" evidence="15">
    <location>
        <begin position="200"/>
        <end position="218"/>
    </location>
</feature>
<dbReference type="GO" id="GO:0005524">
    <property type="term" value="F:ATP binding"/>
    <property type="evidence" value="ECO:0007669"/>
    <property type="project" value="UniProtKB-UniRule"/>
</dbReference>
<reference evidence="17 18" key="1">
    <citation type="submission" date="2019-06" db="EMBL/GenBank/DDBJ databases">
        <title>Genome analyses of bacteria isolated from kimchi.</title>
        <authorList>
            <person name="Lee S."/>
            <person name="Ahn S."/>
            <person name="Roh S."/>
        </authorList>
    </citation>
    <scope>NUCLEOTIDE SEQUENCE [LARGE SCALE GENOMIC DNA]</scope>
    <source>
        <strain evidence="17 18">CBA4606</strain>
    </source>
</reference>
<evidence type="ECO:0000256" key="2">
    <source>
        <dbReference type="ARBA" id="ARBA00006024"/>
    </source>
</evidence>
<dbReference type="GO" id="GO:0016887">
    <property type="term" value="F:ATP hydrolysis activity"/>
    <property type="evidence" value="ECO:0007669"/>
    <property type="project" value="InterPro"/>
</dbReference>
<dbReference type="CDD" id="cd00371">
    <property type="entry name" value="HMA"/>
    <property type="match status" value="1"/>
</dbReference>
<dbReference type="InterPro" id="IPR036412">
    <property type="entry name" value="HAD-like_sf"/>
</dbReference>
<evidence type="ECO:0000256" key="14">
    <source>
        <dbReference type="ARBA" id="ARBA00023136"/>
    </source>
</evidence>
<dbReference type="Gene3D" id="2.70.150.10">
    <property type="entry name" value="Calcium-transporting ATPase, cytoplasmic transduction domain A"/>
    <property type="match status" value="1"/>
</dbReference>
<dbReference type="Pfam" id="PF00403">
    <property type="entry name" value="HMA"/>
    <property type="match status" value="1"/>
</dbReference>
<keyword evidence="5" id="KW-0597">Phosphoprotein</keyword>
<protein>
    <submittedName>
        <fullName evidence="17">Cation-translocating P-type ATPase</fullName>
    </submittedName>
</protein>
<dbReference type="PANTHER" id="PTHR43520">
    <property type="entry name" value="ATP7, ISOFORM B"/>
    <property type="match status" value="1"/>
</dbReference>
<keyword evidence="10" id="KW-0460">Magnesium</keyword>
<keyword evidence="13" id="KW-0406">Ion transport</keyword>
<dbReference type="InterPro" id="IPR008250">
    <property type="entry name" value="ATPase_P-typ_transduc_dom_A_sf"/>
</dbReference>
<dbReference type="GO" id="GO:0005507">
    <property type="term" value="F:copper ion binding"/>
    <property type="evidence" value="ECO:0007669"/>
    <property type="project" value="TreeGrafter"/>
</dbReference>
<keyword evidence="9 15" id="KW-0067">ATP-binding</keyword>
<dbReference type="SUPFAM" id="SSF81665">
    <property type="entry name" value="Calcium ATPase, transmembrane domain M"/>
    <property type="match status" value="1"/>
</dbReference>
<feature type="transmembrane region" description="Helical" evidence="15">
    <location>
        <begin position="103"/>
        <end position="126"/>
    </location>
</feature>
<keyword evidence="18" id="KW-1185">Reference proteome</keyword>
<evidence type="ECO:0000256" key="7">
    <source>
        <dbReference type="ARBA" id="ARBA00022723"/>
    </source>
</evidence>
<keyword evidence="8 15" id="KW-0547">Nucleotide-binding</keyword>
<feature type="transmembrane region" description="Helical" evidence="15">
    <location>
        <begin position="138"/>
        <end position="164"/>
    </location>
</feature>
<feature type="transmembrane region" description="Helical" evidence="15">
    <location>
        <begin position="694"/>
        <end position="724"/>
    </location>
</feature>
<evidence type="ECO:0000256" key="1">
    <source>
        <dbReference type="ARBA" id="ARBA00004651"/>
    </source>
</evidence>
<evidence type="ECO:0000256" key="3">
    <source>
        <dbReference type="ARBA" id="ARBA00022448"/>
    </source>
</evidence>
<keyword evidence="4 15" id="KW-1003">Cell membrane</keyword>
<comment type="subcellular location">
    <subcellularLocation>
        <location evidence="1">Cell membrane</location>
        <topology evidence="1">Multi-pass membrane protein</topology>
    </subcellularLocation>
</comment>
<dbReference type="InterPro" id="IPR023214">
    <property type="entry name" value="HAD_sf"/>
</dbReference>
<evidence type="ECO:0000256" key="9">
    <source>
        <dbReference type="ARBA" id="ARBA00022840"/>
    </source>
</evidence>
<evidence type="ECO:0000256" key="13">
    <source>
        <dbReference type="ARBA" id="ARBA00023065"/>
    </source>
</evidence>
<evidence type="ECO:0000259" key="16">
    <source>
        <dbReference type="PROSITE" id="PS50846"/>
    </source>
</evidence>
<evidence type="ECO:0000313" key="17">
    <source>
        <dbReference type="EMBL" id="QEA38935.1"/>
    </source>
</evidence>
<evidence type="ECO:0000256" key="8">
    <source>
        <dbReference type="ARBA" id="ARBA00022741"/>
    </source>
</evidence>
<dbReference type="PROSITE" id="PS00154">
    <property type="entry name" value="ATPASE_E1_E2"/>
    <property type="match status" value="1"/>
</dbReference>
<dbReference type="RefSeq" id="WP_147183991.1">
    <property type="nucleotide sequence ID" value="NZ_CP042382.1"/>
</dbReference>
<dbReference type="Gene3D" id="3.40.50.1000">
    <property type="entry name" value="HAD superfamily/HAD-like"/>
    <property type="match status" value="1"/>
</dbReference>
<dbReference type="AlphaFoldDB" id="A0A5B8SU00"/>
<dbReference type="NCBIfam" id="TIGR01494">
    <property type="entry name" value="ATPase_P-type"/>
    <property type="match status" value="1"/>
</dbReference>
<dbReference type="InterPro" id="IPR018303">
    <property type="entry name" value="ATPase_P-typ_P_site"/>
</dbReference>
<evidence type="ECO:0000256" key="6">
    <source>
        <dbReference type="ARBA" id="ARBA00022692"/>
    </source>
</evidence>
<keyword evidence="12 15" id="KW-1133">Transmembrane helix</keyword>